<sequence length="107" mass="12086">MYPEVAYPYLETRVRLPFIKNYLYADEKFPDKEPGSRLSDGYNNSGVALLCPSPMAGRTLVRAGVACASCYAPGYRASVNCRGGQSFNFTRMPRKGGFFLFRYIIYQ</sequence>
<organism evidence="1 2">
    <name type="scientific">Araneus ventricosus</name>
    <name type="common">Orbweaver spider</name>
    <name type="synonym">Epeira ventricosa</name>
    <dbReference type="NCBI Taxonomy" id="182803"/>
    <lineage>
        <taxon>Eukaryota</taxon>
        <taxon>Metazoa</taxon>
        <taxon>Ecdysozoa</taxon>
        <taxon>Arthropoda</taxon>
        <taxon>Chelicerata</taxon>
        <taxon>Arachnida</taxon>
        <taxon>Araneae</taxon>
        <taxon>Araneomorphae</taxon>
        <taxon>Entelegynae</taxon>
        <taxon>Araneoidea</taxon>
        <taxon>Araneidae</taxon>
        <taxon>Araneus</taxon>
    </lineage>
</organism>
<evidence type="ECO:0000313" key="1">
    <source>
        <dbReference type="EMBL" id="GBM72288.1"/>
    </source>
</evidence>
<gene>
    <name evidence="1" type="ORF">AVEN_107794_1</name>
</gene>
<dbReference type="Proteomes" id="UP000499080">
    <property type="component" value="Unassembled WGS sequence"/>
</dbReference>
<dbReference type="EMBL" id="BGPR01002368">
    <property type="protein sequence ID" value="GBM72288.1"/>
    <property type="molecule type" value="Genomic_DNA"/>
</dbReference>
<reference evidence="1 2" key="1">
    <citation type="journal article" date="2019" name="Sci. Rep.">
        <title>Orb-weaving spider Araneus ventricosus genome elucidates the spidroin gene catalogue.</title>
        <authorList>
            <person name="Kono N."/>
            <person name="Nakamura H."/>
            <person name="Ohtoshi R."/>
            <person name="Moran D.A.P."/>
            <person name="Shinohara A."/>
            <person name="Yoshida Y."/>
            <person name="Fujiwara M."/>
            <person name="Mori M."/>
            <person name="Tomita M."/>
            <person name="Arakawa K."/>
        </authorList>
    </citation>
    <scope>NUCLEOTIDE SEQUENCE [LARGE SCALE GENOMIC DNA]</scope>
</reference>
<dbReference type="AlphaFoldDB" id="A0A4Y2I3S5"/>
<keyword evidence="2" id="KW-1185">Reference proteome</keyword>
<name>A0A4Y2I3S5_ARAVE</name>
<proteinExistence type="predicted"/>
<accession>A0A4Y2I3S5</accession>
<protein>
    <submittedName>
        <fullName evidence="1">Uncharacterized protein</fullName>
    </submittedName>
</protein>
<comment type="caution">
    <text evidence="1">The sequence shown here is derived from an EMBL/GenBank/DDBJ whole genome shotgun (WGS) entry which is preliminary data.</text>
</comment>
<evidence type="ECO:0000313" key="2">
    <source>
        <dbReference type="Proteomes" id="UP000499080"/>
    </source>
</evidence>